<evidence type="ECO:0000313" key="3">
    <source>
        <dbReference type="EMBL" id="RRT35184.1"/>
    </source>
</evidence>
<keyword evidence="2" id="KW-0732">Signal</keyword>
<proteinExistence type="predicted"/>
<feature type="signal peptide" evidence="2">
    <location>
        <begin position="1"/>
        <end position="16"/>
    </location>
</feature>
<sequence>ESARLIVLGIAVGVGAVILEEPGVVGRQAAAGVAAVLVRLEHGAGVVAAARRLQRSGALPVDVRRAPDAAAAARRGAEVHGHVEAVDQGDVEEVEVVKLVERELGQGVGRAAVRRACQHAAAVARLALPAAAPVEGAAGAAPDAAAGRSCIHVDGPRLPLVELLSAAGHGRGPHCVSALVHDLEGGGMGEGDKKEEEGDGENA</sequence>
<evidence type="ECO:0000313" key="4">
    <source>
        <dbReference type="Proteomes" id="UP000287651"/>
    </source>
</evidence>
<name>A0A426X6U9_ENSVE</name>
<feature type="region of interest" description="Disordered" evidence="1">
    <location>
        <begin position="181"/>
        <end position="203"/>
    </location>
</feature>
<evidence type="ECO:0008006" key="5">
    <source>
        <dbReference type="Google" id="ProtNLM"/>
    </source>
</evidence>
<dbReference type="EMBL" id="AMZH03025436">
    <property type="protein sequence ID" value="RRT35184.1"/>
    <property type="molecule type" value="Genomic_DNA"/>
</dbReference>
<feature type="non-terminal residue" evidence="3">
    <location>
        <position position="1"/>
    </location>
</feature>
<evidence type="ECO:0000256" key="2">
    <source>
        <dbReference type="SAM" id="SignalP"/>
    </source>
</evidence>
<feature type="chain" id="PRO_5019138428" description="N-acetyltransferase domain-containing protein" evidence="2">
    <location>
        <begin position="17"/>
        <end position="203"/>
    </location>
</feature>
<dbReference type="Proteomes" id="UP000287651">
    <property type="component" value="Unassembled WGS sequence"/>
</dbReference>
<organism evidence="3 4">
    <name type="scientific">Ensete ventricosum</name>
    <name type="common">Abyssinian banana</name>
    <name type="synonym">Musa ensete</name>
    <dbReference type="NCBI Taxonomy" id="4639"/>
    <lineage>
        <taxon>Eukaryota</taxon>
        <taxon>Viridiplantae</taxon>
        <taxon>Streptophyta</taxon>
        <taxon>Embryophyta</taxon>
        <taxon>Tracheophyta</taxon>
        <taxon>Spermatophyta</taxon>
        <taxon>Magnoliopsida</taxon>
        <taxon>Liliopsida</taxon>
        <taxon>Zingiberales</taxon>
        <taxon>Musaceae</taxon>
        <taxon>Ensete</taxon>
    </lineage>
</organism>
<evidence type="ECO:0000256" key="1">
    <source>
        <dbReference type="SAM" id="MobiDB-lite"/>
    </source>
</evidence>
<accession>A0A426X6U9</accession>
<reference evidence="3 4" key="1">
    <citation type="journal article" date="2014" name="Agronomy (Basel)">
        <title>A Draft Genome Sequence for Ensete ventricosum, the Drought-Tolerant Tree Against Hunger.</title>
        <authorList>
            <person name="Harrison J."/>
            <person name="Moore K.A."/>
            <person name="Paszkiewicz K."/>
            <person name="Jones T."/>
            <person name="Grant M."/>
            <person name="Ambacheew D."/>
            <person name="Muzemil S."/>
            <person name="Studholme D.J."/>
        </authorList>
    </citation>
    <scope>NUCLEOTIDE SEQUENCE [LARGE SCALE GENOMIC DNA]</scope>
</reference>
<protein>
    <recommendedName>
        <fullName evidence="5">N-acetyltransferase domain-containing protein</fullName>
    </recommendedName>
</protein>
<gene>
    <name evidence="3" type="ORF">B296_00051088</name>
</gene>
<dbReference type="AlphaFoldDB" id="A0A426X6U9"/>
<comment type="caution">
    <text evidence="3">The sequence shown here is derived from an EMBL/GenBank/DDBJ whole genome shotgun (WGS) entry which is preliminary data.</text>
</comment>